<dbReference type="Proteomes" id="UP001151699">
    <property type="component" value="Chromosome X"/>
</dbReference>
<dbReference type="InterPro" id="IPR011989">
    <property type="entry name" value="ARM-like"/>
</dbReference>
<evidence type="ECO:0000256" key="1">
    <source>
        <dbReference type="ARBA" id="ARBA00022737"/>
    </source>
</evidence>
<dbReference type="InterPro" id="IPR001313">
    <property type="entry name" value="Pumilio_RNA-bd_rpt"/>
</dbReference>
<evidence type="ECO:0000256" key="2">
    <source>
        <dbReference type="ARBA" id="ARBA00022884"/>
    </source>
</evidence>
<dbReference type="SMART" id="SM00025">
    <property type="entry name" value="Pumilio"/>
    <property type="match status" value="4"/>
</dbReference>
<dbReference type="PROSITE" id="PS50303">
    <property type="entry name" value="PUM_HD"/>
    <property type="match status" value="1"/>
</dbReference>
<evidence type="ECO:0000256" key="3">
    <source>
        <dbReference type="PROSITE-ProRule" id="PRU00317"/>
    </source>
</evidence>
<dbReference type="InterPro" id="IPR033133">
    <property type="entry name" value="PUM-HD"/>
</dbReference>
<evidence type="ECO:0000256" key="4">
    <source>
        <dbReference type="SAM" id="MobiDB-lite"/>
    </source>
</evidence>
<name>A0A9Q0RYT4_9DIPT</name>
<feature type="region of interest" description="Disordered" evidence="4">
    <location>
        <begin position="1"/>
        <end position="72"/>
    </location>
</feature>
<proteinExistence type="predicted"/>
<feature type="compositionally biased region" description="Basic and acidic residues" evidence="4">
    <location>
        <begin position="32"/>
        <end position="45"/>
    </location>
</feature>
<organism evidence="6 7">
    <name type="scientific">Pseudolycoriella hygida</name>
    <dbReference type="NCBI Taxonomy" id="35572"/>
    <lineage>
        <taxon>Eukaryota</taxon>
        <taxon>Metazoa</taxon>
        <taxon>Ecdysozoa</taxon>
        <taxon>Arthropoda</taxon>
        <taxon>Hexapoda</taxon>
        <taxon>Insecta</taxon>
        <taxon>Pterygota</taxon>
        <taxon>Neoptera</taxon>
        <taxon>Endopterygota</taxon>
        <taxon>Diptera</taxon>
        <taxon>Nematocera</taxon>
        <taxon>Sciaroidea</taxon>
        <taxon>Sciaridae</taxon>
        <taxon>Pseudolycoriella</taxon>
    </lineage>
</organism>
<dbReference type="InterPro" id="IPR016024">
    <property type="entry name" value="ARM-type_fold"/>
</dbReference>
<keyword evidence="7" id="KW-1185">Reference proteome</keyword>
<dbReference type="OrthoDB" id="497380at2759"/>
<evidence type="ECO:0000259" key="5">
    <source>
        <dbReference type="PROSITE" id="PS50303"/>
    </source>
</evidence>
<accession>A0A9Q0RYT4</accession>
<feature type="compositionally biased region" description="Basic and acidic residues" evidence="4">
    <location>
        <begin position="55"/>
        <end position="72"/>
    </location>
</feature>
<keyword evidence="1" id="KW-0677">Repeat</keyword>
<dbReference type="EMBL" id="WJQU01000003">
    <property type="protein sequence ID" value="KAJ6637486.1"/>
    <property type="molecule type" value="Genomic_DNA"/>
</dbReference>
<dbReference type="Gene3D" id="1.25.10.10">
    <property type="entry name" value="Leucine-rich Repeat Variant"/>
    <property type="match status" value="2"/>
</dbReference>
<keyword evidence="2" id="KW-0694">RNA-binding</keyword>
<dbReference type="InterPro" id="IPR040059">
    <property type="entry name" value="PUM3"/>
</dbReference>
<evidence type="ECO:0000313" key="6">
    <source>
        <dbReference type="EMBL" id="KAJ6637486.1"/>
    </source>
</evidence>
<evidence type="ECO:0000313" key="7">
    <source>
        <dbReference type="Proteomes" id="UP001151699"/>
    </source>
</evidence>
<dbReference type="GO" id="GO:0005730">
    <property type="term" value="C:nucleolus"/>
    <property type="evidence" value="ECO:0007669"/>
    <property type="project" value="TreeGrafter"/>
</dbReference>
<dbReference type="GO" id="GO:0003729">
    <property type="term" value="F:mRNA binding"/>
    <property type="evidence" value="ECO:0007669"/>
    <property type="project" value="TreeGrafter"/>
</dbReference>
<dbReference type="PROSITE" id="PS50302">
    <property type="entry name" value="PUM"/>
    <property type="match status" value="1"/>
</dbReference>
<sequence>MAIKTKRSSDEQPESPPQKKVKFNTKISTSTQKKDGFAKSGDAKTKKFGAGNSKFQKDKHFTNKPTTSEKKDWNKLKKDKKELRLKRKQTKDLFEITAQGKKIYEKLKCKETPDRSTLAKELHALLKGEQNYQKLVLAHDTARVVQCLLKLAPAEIKREISENLIPIIVQMSTSKYAHFCVSRMVKYGTPDIKQKIIEGMYGNVVKMINHQHSSAILDNIYISWASSQQKSSLRQELYGDLYKGSKDDSVKCIADTYKDSPHLKVAILNSVKSNLNHVVNKKLLDNSLIHAVLLDYLNECNDEDRAEMITAVSPFIPSLASTKEGVRSSMICFWNSIVKDRRAIVKSLKEHLIKLCVHEHGHVLILAIINSMDDTKALKKAIFDNLFAQIEYVASNEWGKKIIQWFVTPGDTTLFHPKITEFLEEGLKFSKKDKNVRRTELFEAVEKPLCEAIANNPTFWLRGGHTALATAAILKNSKGDCLKSAYDGLADVVCDPEWKVTEKEIEQHLEEEKEDVPQKDDKKIKKKKIIVNPLVEATPTVQSDPTTYGVEHAGLHIVLKKILKSDKEKKERNEPTFGAAIAQKMTPQTMELWFTLNRASFLFLNAFENGTEETCALLKENAASCKKLLKKQKHQAAKIILKKLEL</sequence>
<protein>
    <submittedName>
        <fullName evidence="6">Protein penguin</fullName>
    </submittedName>
</protein>
<dbReference type="PANTHER" id="PTHR13389">
    <property type="entry name" value="PUMILIO HOMOLOG 3"/>
    <property type="match status" value="1"/>
</dbReference>
<dbReference type="GO" id="GO:0006417">
    <property type="term" value="P:regulation of translation"/>
    <property type="evidence" value="ECO:0007669"/>
    <property type="project" value="TreeGrafter"/>
</dbReference>
<gene>
    <name evidence="6" type="primary">peng</name>
    <name evidence="6" type="ORF">Bhyg_10216</name>
</gene>
<dbReference type="AlphaFoldDB" id="A0A9Q0RYT4"/>
<dbReference type="SUPFAM" id="SSF48371">
    <property type="entry name" value="ARM repeat"/>
    <property type="match status" value="1"/>
</dbReference>
<feature type="repeat" description="Pumilio" evidence="3">
    <location>
        <begin position="347"/>
        <end position="384"/>
    </location>
</feature>
<feature type="domain" description="PUM-HD" evidence="5">
    <location>
        <begin position="99"/>
        <end position="449"/>
    </location>
</feature>
<dbReference type="InterPro" id="IPR012959">
    <property type="entry name" value="CPL_dom"/>
</dbReference>
<reference evidence="6" key="1">
    <citation type="submission" date="2022-07" db="EMBL/GenBank/DDBJ databases">
        <authorList>
            <person name="Trinca V."/>
            <person name="Uliana J.V.C."/>
            <person name="Torres T.T."/>
            <person name="Ward R.J."/>
            <person name="Monesi N."/>
        </authorList>
    </citation>
    <scope>NUCLEOTIDE SEQUENCE</scope>
    <source>
        <strain evidence="6">HSMRA1968</strain>
        <tissue evidence="6">Whole embryos</tissue>
    </source>
</reference>
<dbReference type="PANTHER" id="PTHR13389:SF0">
    <property type="entry name" value="PUMILIO HOMOLOG 3"/>
    <property type="match status" value="1"/>
</dbReference>
<dbReference type="Pfam" id="PF08144">
    <property type="entry name" value="CPL"/>
    <property type="match status" value="1"/>
</dbReference>
<comment type="caution">
    <text evidence="6">The sequence shown here is derived from an EMBL/GenBank/DDBJ whole genome shotgun (WGS) entry which is preliminary data.</text>
</comment>